<keyword evidence="2" id="KW-0067">ATP-binding</keyword>
<sequence>DVLDDFDKDGVNNLPNTNEDYVGDLEDDSIQLLELQPGFSFNKNVTNVYETMPDNKLDMQKDDEIDNPLDAFMLDIDSQVQKKSQSKSIQEKIHRDDIEDKDFVESYVNHMKKKGIEVEREFNEKVYATAKVTEYNSDDNPVVEQKCKDIEPFQVINYSQIEHPEIEKFFYKEHPDIAELSDECVKEIHQELYMHVSGADVVKPGIFFTYFGFDEKIQKQVVPVAMSGRDIIGIVKTGSGKTVAFIWPMLTHIMDQEELQKDEGPIGLILVLTRELDSQIYIEAKKFAKSYDL</sequence>
<reference evidence="4" key="1">
    <citation type="submission" date="2021-06" db="EMBL/GenBank/DDBJ databases">
        <authorList>
            <person name="Kallberg Y."/>
            <person name="Tangrot J."/>
            <person name="Rosling A."/>
        </authorList>
    </citation>
    <scope>NUCLEOTIDE SEQUENCE</scope>
    <source>
        <strain evidence="4">FL966</strain>
    </source>
</reference>
<evidence type="ECO:0000313" key="4">
    <source>
        <dbReference type="EMBL" id="CAG8802177.1"/>
    </source>
</evidence>
<dbReference type="Proteomes" id="UP000789759">
    <property type="component" value="Unassembled WGS sequence"/>
</dbReference>
<dbReference type="EMBL" id="CAJVQA010031825">
    <property type="protein sequence ID" value="CAG8802177.1"/>
    <property type="molecule type" value="Genomic_DNA"/>
</dbReference>
<keyword evidence="1" id="KW-0378">Hydrolase</keyword>
<dbReference type="InterPro" id="IPR011545">
    <property type="entry name" value="DEAD/DEAH_box_helicase_dom"/>
</dbReference>
<comment type="caution">
    <text evidence="4">The sequence shown here is derived from an EMBL/GenBank/DDBJ whole genome shotgun (WGS) entry which is preliminary data.</text>
</comment>
<dbReference type="GO" id="GO:0004386">
    <property type="term" value="F:helicase activity"/>
    <property type="evidence" value="ECO:0007669"/>
    <property type="project" value="UniProtKB-KW"/>
</dbReference>
<dbReference type="SUPFAM" id="SSF52540">
    <property type="entry name" value="P-loop containing nucleoside triphosphate hydrolases"/>
    <property type="match status" value="1"/>
</dbReference>
<protein>
    <submittedName>
        <fullName evidence="4">23634_t:CDS:1</fullName>
    </submittedName>
</protein>
<dbReference type="Gene3D" id="3.40.50.300">
    <property type="entry name" value="P-loop containing nucleotide triphosphate hydrolases"/>
    <property type="match status" value="1"/>
</dbReference>
<evidence type="ECO:0000259" key="3">
    <source>
        <dbReference type="PROSITE" id="PS51192"/>
    </source>
</evidence>
<dbReference type="OrthoDB" id="196131at2759"/>
<gene>
    <name evidence="4" type="ORF">CPELLU_LOCUS17800</name>
</gene>
<feature type="non-terminal residue" evidence="4">
    <location>
        <position position="293"/>
    </location>
</feature>
<organism evidence="4 5">
    <name type="scientific">Cetraspora pellucida</name>
    <dbReference type="NCBI Taxonomy" id="1433469"/>
    <lineage>
        <taxon>Eukaryota</taxon>
        <taxon>Fungi</taxon>
        <taxon>Fungi incertae sedis</taxon>
        <taxon>Mucoromycota</taxon>
        <taxon>Glomeromycotina</taxon>
        <taxon>Glomeromycetes</taxon>
        <taxon>Diversisporales</taxon>
        <taxon>Gigasporaceae</taxon>
        <taxon>Cetraspora</taxon>
    </lineage>
</organism>
<feature type="non-terminal residue" evidence="4">
    <location>
        <position position="1"/>
    </location>
</feature>
<name>A0A9N9JYM6_9GLOM</name>
<dbReference type="GO" id="GO:0003676">
    <property type="term" value="F:nucleic acid binding"/>
    <property type="evidence" value="ECO:0007669"/>
    <property type="project" value="InterPro"/>
</dbReference>
<keyword evidence="2" id="KW-0547">Nucleotide-binding</keyword>
<evidence type="ECO:0000256" key="2">
    <source>
        <dbReference type="ARBA" id="ARBA00022806"/>
    </source>
</evidence>
<dbReference type="PROSITE" id="PS51192">
    <property type="entry name" value="HELICASE_ATP_BIND_1"/>
    <property type="match status" value="1"/>
</dbReference>
<dbReference type="Pfam" id="PF00270">
    <property type="entry name" value="DEAD"/>
    <property type="match status" value="1"/>
</dbReference>
<feature type="domain" description="Helicase ATP-binding" evidence="3">
    <location>
        <begin position="222"/>
        <end position="293"/>
    </location>
</feature>
<evidence type="ECO:0000256" key="1">
    <source>
        <dbReference type="ARBA" id="ARBA00022801"/>
    </source>
</evidence>
<dbReference type="AlphaFoldDB" id="A0A9N9JYM6"/>
<evidence type="ECO:0000313" key="5">
    <source>
        <dbReference type="Proteomes" id="UP000789759"/>
    </source>
</evidence>
<dbReference type="InterPro" id="IPR027417">
    <property type="entry name" value="P-loop_NTPase"/>
</dbReference>
<dbReference type="GO" id="GO:0005524">
    <property type="term" value="F:ATP binding"/>
    <property type="evidence" value="ECO:0007669"/>
    <property type="project" value="InterPro"/>
</dbReference>
<proteinExistence type="predicted"/>
<dbReference type="InterPro" id="IPR014001">
    <property type="entry name" value="Helicase_ATP-bd"/>
</dbReference>
<dbReference type="PANTHER" id="PTHR47958">
    <property type="entry name" value="ATP-DEPENDENT RNA HELICASE DBP3"/>
    <property type="match status" value="1"/>
</dbReference>
<accession>A0A9N9JYM6</accession>
<keyword evidence="2" id="KW-0347">Helicase</keyword>
<keyword evidence="5" id="KW-1185">Reference proteome</keyword>
<dbReference type="GO" id="GO:0016787">
    <property type="term" value="F:hydrolase activity"/>
    <property type="evidence" value="ECO:0007669"/>
    <property type="project" value="UniProtKB-KW"/>
</dbReference>